<comment type="cofactor">
    <cofactor evidence="1">
        <name>Mg(2+)</name>
        <dbReference type="ChEBI" id="CHEBI:18420"/>
    </cofactor>
</comment>
<dbReference type="Proteomes" id="UP000824243">
    <property type="component" value="Unassembled WGS sequence"/>
</dbReference>
<proteinExistence type="predicted"/>
<evidence type="ECO:0000313" key="4">
    <source>
        <dbReference type="EMBL" id="HIX48911.1"/>
    </source>
</evidence>
<accession>A0A9D2ATW3</accession>
<sequence>MIIPEVLESETVYTGKITSIRRDKLTRGDGNTFIRETAVASDAVGIVAMDDRGRILLIRQYRHPMGRPVWEIPAGRMDVEGEKPEETALRELREETDTEASSIQLLTLFLNSAGWTTEKTYVYLAKGLKDVPEFKRKNEEADIEKEWVPLKEAAERVKSGEIDDAKTVIGILMADSMGRQSENK</sequence>
<dbReference type="GO" id="GO:0019693">
    <property type="term" value="P:ribose phosphate metabolic process"/>
    <property type="evidence" value="ECO:0007669"/>
    <property type="project" value="TreeGrafter"/>
</dbReference>
<dbReference type="GO" id="GO:0016787">
    <property type="term" value="F:hydrolase activity"/>
    <property type="evidence" value="ECO:0007669"/>
    <property type="project" value="UniProtKB-KW"/>
</dbReference>
<organism evidence="4 5">
    <name type="scientific">Candidatus Mediterraneibacter caccavium</name>
    <dbReference type="NCBI Taxonomy" id="2838661"/>
    <lineage>
        <taxon>Bacteria</taxon>
        <taxon>Bacillati</taxon>
        <taxon>Bacillota</taxon>
        <taxon>Clostridia</taxon>
        <taxon>Lachnospirales</taxon>
        <taxon>Lachnospiraceae</taxon>
        <taxon>Mediterraneibacter</taxon>
    </lineage>
</organism>
<evidence type="ECO:0000256" key="2">
    <source>
        <dbReference type="ARBA" id="ARBA00022801"/>
    </source>
</evidence>
<reference evidence="4" key="1">
    <citation type="journal article" date="2021" name="PeerJ">
        <title>Extensive microbial diversity within the chicken gut microbiome revealed by metagenomics and culture.</title>
        <authorList>
            <person name="Gilroy R."/>
            <person name="Ravi A."/>
            <person name="Getino M."/>
            <person name="Pursley I."/>
            <person name="Horton D.L."/>
            <person name="Alikhan N.F."/>
            <person name="Baker D."/>
            <person name="Gharbi K."/>
            <person name="Hall N."/>
            <person name="Watson M."/>
            <person name="Adriaenssens E.M."/>
            <person name="Foster-Nyarko E."/>
            <person name="Jarju S."/>
            <person name="Secka A."/>
            <person name="Antonio M."/>
            <person name="Oren A."/>
            <person name="Chaudhuri R.R."/>
            <person name="La Ragione R."/>
            <person name="Hildebrand F."/>
            <person name="Pallen M.J."/>
        </authorList>
    </citation>
    <scope>NUCLEOTIDE SEQUENCE</scope>
    <source>
        <strain evidence="4">ChiSjej5B23-15282</strain>
    </source>
</reference>
<reference evidence="4" key="2">
    <citation type="submission" date="2021-04" db="EMBL/GenBank/DDBJ databases">
        <authorList>
            <person name="Gilroy R."/>
        </authorList>
    </citation>
    <scope>NUCLEOTIDE SEQUENCE</scope>
    <source>
        <strain evidence="4">ChiSjej5B23-15282</strain>
    </source>
</reference>
<evidence type="ECO:0000259" key="3">
    <source>
        <dbReference type="PROSITE" id="PS51462"/>
    </source>
</evidence>
<dbReference type="AlphaFoldDB" id="A0A9D2ATW3"/>
<keyword evidence="2 4" id="KW-0378">Hydrolase</keyword>
<dbReference type="SUPFAM" id="SSF55811">
    <property type="entry name" value="Nudix"/>
    <property type="match status" value="1"/>
</dbReference>
<name>A0A9D2ATW3_9FIRM</name>
<evidence type="ECO:0000256" key="1">
    <source>
        <dbReference type="ARBA" id="ARBA00001946"/>
    </source>
</evidence>
<feature type="domain" description="Nudix hydrolase" evidence="3">
    <location>
        <begin position="39"/>
        <end position="170"/>
    </location>
</feature>
<dbReference type="Gene3D" id="3.90.79.10">
    <property type="entry name" value="Nucleoside Triphosphate Pyrophosphohydrolase"/>
    <property type="match status" value="1"/>
</dbReference>
<dbReference type="InterPro" id="IPR000086">
    <property type="entry name" value="NUDIX_hydrolase_dom"/>
</dbReference>
<dbReference type="GO" id="GO:0005829">
    <property type="term" value="C:cytosol"/>
    <property type="evidence" value="ECO:0007669"/>
    <property type="project" value="TreeGrafter"/>
</dbReference>
<dbReference type="PANTHER" id="PTHR11839:SF18">
    <property type="entry name" value="NUDIX HYDROLASE DOMAIN-CONTAINING PROTEIN"/>
    <property type="match status" value="1"/>
</dbReference>
<dbReference type="Pfam" id="PF00293">
    <property type="entry name" value="NUDIX"/>
    <property type="match status" value="1"/>
</dbReference>
<evidence type="ECO:0000313" key="5">
    <source>
        <dbReference type="Proteomes" id="UP000824243"/>
    </source>
</evidence>
<dbReference type="EMBL" id="DXFA01000140">
    <property type="protein sequence ID" value="HIX48911.1"/>
    <property type="molecule type" value="Genomic_DNA"/>
</dbReference>
<dbReference type="InterPro" id="IPR015797">
    <property type="entry name" value="NUDIX_hydrolase-like_dom_sf"/>
</dbReference>
<dbReference type="PANTHER" id="PTHR11839">
    <property type="entry name" value="UDP/ADP-SUGAR PYROPHOSPHATASE"/>
    <property type="match status" value="1"/>
</dbReference>
<protein>
    <submittedName>
        <fullName evidence="4">NUDIX hydrolase</fullName>
    </submittedName>
</protein>
<gene>
    <name evidence="4" type="ORF">H9981_07880</name>
</gene>
<dbReference type="PROSITE" id="PS51462">
    <property type="entry name" value="NUDIX"/>
    <property type="match status" value="1"/>
</dbReference>
<dbReference type="GO" id="GO:0006753">
    <property type="term" value="P:nucleoside phosphate metabolic process"/>
    <property type="evidence" value="ECO:0007669"/>
    <property type="project" value="TreeGrafter"/>
</dbReference>
<comment type="caution">
    <text evidence="4">The sequence shown here is derived from an EMBL/GenBank/DDBJ whole genome shotgun (WGS) entry which is preliminary data.</text>
</comment>